<keyword evidence="2" id="KW-1185">Reference proteome</keyword>
<name>A0AAE1GPJ6_PETCI</name>
<evidence type="ECO:0000313" key="1">
    <source>
        <dbReference type="EMBL" id="KAK3895796.1"/>
    </source>
</evidence>
<dbReference type="Proteomes" id="UP001286313">
    <property type="component" value="Unassembled WGS sequence"/>
</dbReference>
<sequence length="154" mass="17291">MFVSNSKRLLESLTVTDRGKAVKKLDLSFDSLHVERELGLTWDIISDTLSVAVNTMARLSTKRGLLATIGAMYDPLGMIAPFLLQGRLILQDLCKLQVGWDDELPEEQEKSCETWKSSVSELYTVVLERCIKPAHYCSTPSYQLHHFADASEKG</sequence>
<evidence type="ECO:0000313" key="2">
    <source>
        <dbReference type="Proteomes" id="UP001286313"/>
    </source>
</evidence>
<accession>A0AAE1GPJ6</accession>
<protein>
    <submittedName>
        <fullName evidence="1">Uncharacterized protein</fullName>
    </submittedName>
</protein>
<dbReference type="EMBL" id="JAWQEG010000031">
    <property type="protein sequence ID" value="KAK3895796.1"/>
    <property type="molecule type" value="Genomic_DNA"/>
</dbReference>
<dbReference type="Pfam" id="PF05380">
    <property type="entry name" value="Peptidase_A17"/>
    <property type="match status" value="1"/>
</dbReference>
<dbReference type="InterPro" id="IPR008042">
    <property type="entry name" value="Retrotrans_Pao"/>
</dbReference>
<organism evidence="1 2">
    <name type="scientific">Petrolisthes cinctipes</name>
    <name type="common">Flat porcelain crab</name>
    <dbReference type="NCBI Taxonomy" id="88211"/>
    <lineage>
        <taxon>Eukaryota</taxon>
        <taxon>Metazoa</taxon>
        <taxon>Ecdysozoa</taxon>
        <taxon>Arthropoda</taxon>
        <taxon>Crustacea</taxon>
        <taxon>Multicrustacea</taxon>
        <taxon>Malacostraca</taxon>
        <taxon>Eumalacostraca</taxon>
        <taxon>Eucarida</taxon>
        <taxon>Decapoda</taxon>
        <taxon>Pleocyemata</taxon>
        <taxon>Anomura</taxon>
        <taxon>Galatheoidea</taxon>
        <taxon>Porcellanidae</taxon>
        <taxon>Petrolisthes</taxon>
    </lineage>
</organism>
<dbReference type="AlphaFoldDB" id="A0AAE1GPJ6"/>
<proteinExistence type="predicted"/>
<comment type="caution">
    <text evidence="1">The sequence shown here is derived from an EMBL/GenBank/DDBJ whole genome shotgun (WGS) entry which is preliminary data.</text>
</comment>
<gene>
    <name evidence="1" type="ORF">Pcinc_000519</name>
</gene>
<dbReference type="PANTHER" id="PTHR47331">
    <property type="entry name" value="PHD-TYPE DOMAIN-CONTAINING PROTEIN"/>
    <property type="match status" value="1"/>
</dbReference>
<reference evidence="1" key="1">
    <citation type="submission" date="2023-10" db="EMBL/GenBank/DDBJ databases">
        <title>Genome assemblies of two species of porcelain crab, Petrolisthes cinctipes and Petrolisthes manimaculis (Anomura: Porcellanidae).</title>
        <authorList>
            <person name="Angst P."/>
        </authorList>
    </citation>
    <scope>NUCLEOTIDE SEQUENCE</scope>
    <source>
        <strain evidence="1">PB745_01</strain>
        <tissue evidence="1">Gill</tissue>
    </source>
</reference>